<sequence>MRNRLKSAVRVVITVVLVTTLAGCSKGGEEMEAGKGVLRIGTLYGDKGESDTEFRQRFTDTFELLNSQVGVEIVPVLDEWGQAYLTGEHVDSPYAALRLLMEGDNPVDAVIVDPQYIYSLIQDNLLQELDPFIQRHHFDMVGYAPAIREGIKAMGNGKMYALTPTFIAAGLFYNKTIFKERGIDPPKDGMDWEEVTQLARRAAGPGEEWPVFGLVMNRFNGNGFRDVLAMARQLDLKLIDESREKMLVNSSQWENLWTMVSELYKDQISPATNDFYTPPMAGEDYNPYSGDLFLSGRAAMLVSNFTYLNELAEAASHVELAGGSRVPDWDVVSVPYFSQSPSIGMGVEMGMMVGINARAQNSKDAWRLIELLNGKPWAKTKSRSINELMVRKEFARPLGGMSYNLEAFYGLQPALPDTEQLSSSFNYYYDMIYLPGFKLFNKVISGEMTVKEALEIWESSGNASLKRIKEEPDKHFSFNEYGLIQDEH</sequence>
<dbReference type="Pfam" id="PF01547">
    <property type="entry name" value="SBP_bac_1"/>
    <property type="match status" value="1"/>
</dbReference>
<gene>
    <name evidence="1" type="ORF">JFN88_18470</name>
</gene>
<dbReference type="SUPFAM" id="SSF53850">
    <property type="entry name" value="Periplasmic binding protein-like II"/>
    <property type="match status" value="1"/>
</dbReference>
<comment type="caution">
    <text evidence="1">The sequence shown here is derived from an EMBL/GenBank/DDBJ whole genome shotgun (WGS) entry which is preliminary data.</text>
</comment>
<dbReference type="PANTHER" id="PTHR43649">
    <property type="entry name" value="ARABINOSE-BINDING PROTEIN-RELATED"/>
    <property type="match status" value="1"/>
</dbReference>
<dbReference type="EMBL" id="JAELUP010000103">
    <property type="protein sequence ID" value="MBJ6363192.1"/>
    <property type="molecule type" value="Genomic_DNA"/>
</dbReference>
<dbReference type="Gene3D" id="3.40.190.10">
    <property type="entry name" value="Periplasmic binding protein-like II"/>
    <property type="match status" value="1"/>
</dbReference>
<dbReference type="RefSeq" id="WP_199020761.1">
    <property type="nucleotide sequence ID" value="NZ_JAELUP010000103.1"/>
</dbReference>
<dbReference type="InterPro" id="IPR006059">
    <property type="entry name" value="SBP"/>
</dbReference>
<proteinExistence type="predicted"/>
<keyword evidence="2" id="KW-1185">Reference proteome</keyword>
<dbReference type="InterPro" id="IPR050490">
    <property type="entry name" value="Bact_solute-bd_prot1"/>
</dbReference>
<accession>A0A934MWJ0</accession>
<organism evidence="1 2">
    <name type="scientific">Paenibacillus roseus</name>
    <dbReference type="NCBI Taxonomy" id="2798579"/>
    <lineage>
        <taxon>Bacteria</taxon>
        <taxon>Bacillati</taxon>
        <taxon>Bacillota</taxon>
        <taxon>Bacilli</taxon>
        <taxon>Bacillales</taxon>
        <taxon>Paenibacillaceae</taxon>
        <taxon>Paenibacillus</taxon>
    </lineage>
</organism>
<reference evidence="1" key="1">
    <citation type="submission" date="2020-12" db="EMBL/GenBank/DDBJ databases">
        <authorList>
            <person name="Huq M.A."/>
        </authorList>
    </citation>
    <scope>NUCLEOTIDE SEQUENCE</scope>
    <source>
        <strain evidence="1">MAHUQ-46</strain>
    </source>
</reference>
<evidence type="ECO:0000313" key="2">
    <source>
        <dbReference type="Proteomes" id="UP000640274"/>
    </source>
</evidence>
<evidence type="ECO:0000313" key="1">
    <source>
        <dbReference type="EMBL" id="MBJ6363192.1"/>
    </source>
</evidence>
<name>A0A934MWJ0_9BACL</name>
<protein>
    <submittedName>
        <fullName evidence="1">Extracellular solute-binding protein</fullName>
    </submittedName>
</protein>
<dbReference type="Proteomes" id="UP000640274">
    <property type="component" value="Unassembled WGS sequence"/>
</dbReference>
<dbReference type="AlphaFoldDB" id="A0A934MWJ0"/>
<dbReference type="PROSITE" id="PS51257">
    <property type="entry name" value="PROKAR_LIPOPROTEIN"/>
    <property type="match status" value="1"/>
</dbReference>
<dbReference type="PANTHER" id="PTHR43649:SF12">
    <property type="entry name" value="DIACETYLCHITOBIOSE BINDING PROTEIN DASA"/>
    <property type="match status" value="1"/>
</dbReference>